<dbReference type="PROSITE" id="PS51084">
    <property type="entry name" value="HIT_2"/>
    <property type="match status" value="1"/>
</dbReference>
<dbReference type="Gene3D" id="3.30.428.10">
    <property type="entry name" value="HIT-like"/>
    <property type="match status" value="1"/>
</dbReference>
<evidence type="ECO:0000256" key="4">
    <source>
        <dbReference type="PROSITE-ProRule" id="PRU00464"/>
    </source>
</evidence>
<comment type="caution">
    <text evidence="6">The sequence shown here is derived from an EMBL/GenBank/DDBJ whole genome shotgun (WGS) entry which is preliminary data.</text>
</comment>
<dbReference type="Pfam" id="PF01230">
    <property type="entry name" value="HIT"/>
    <property type="match status" value="1"/>
</dbReference>
<dbReference type="AlphaFoldDB" id="A0A328VHI3"/>
<evidence type="ECO:0000256" key="1">
    <source>
        <dbReference type="ARBA" id="ARBA00022741"/>
    </source>
</evidence>
<dbReference type="SUPFAM" id="SSF54197">
    <property type="entry name" value="HIT-like"/>
    <property type="match status" value="1"/>
</dbReference>
<evidence type="ECO:0000259" key="5">
    <source>
        <dbReference type="PROSITE" id="PS51084"/>
    </source>
</evidence>
<feature type="short sequence motif" description="Histidine triad motif" evidence="4">
    <location>
        <begin position="121"/>
        <end position="125"/>
    </location>
</feature>
<dbReference type="RefSeq" id="WP_112431749.1">
    <property type="nucleotide sequence ID" value="NZ_MCIF01000002.1"/>
</dbReference>
<dbReference type="PANTHER" id="PTHR42997">
    <property type="entry name" value="HIT FAMILY HYDROLASE"/>
    <property type="match status" value="1"/>
</dbReference>
<keyword evidence="6" id="KW-0378">Hydrolase</keyword>
<name>A0A328VHI3_9CHLR</name>
<feature type="domain" description="HIT" evidence="5">
    <location>
        <begin position="26"/>
        <end position="136"/>
    </location>
</feature>
<dbReference type="InterPro" id="IPR052908">
    <property type="entry name" value="AP-4-A_phosphorylase"/>
</dbReference>
<evidence type="ECO:0000256" key="2">
    <source>
        <dbReference type="PIRSR" id="PIRSR639383-1"/>
    </source>
</evidence>
<dbReference type="OrthoDB" id="9784774at2"/>
<feature type="binding site" evidence="3">
    <location>
        <position position="125"/>
    </location>
    <ligand>
        <name>substrate</name>
    </ligand>
</feature>
<dbReference type="CDD" id="cd01275">
    <property type="entry name" value="FHIT"/>
    <property type="match status" value="1"/>
</dbReference>
<dbReference type="Proteomes" id="UP000248706">
    <property type="component" value="Unassembled WGS sequence"/>
</dbReference>
<feature type="binding site" evidence="3">
    <location>
        <position position="53"/>
    </location>
    <ligand>
        <name>substrate</name>
    </ligand>
</feature>
<dbReference type="PANTHER" id="PTHR42997:SF1">
    <property type="entry name" value="AP-4-A PHOSPHORYLASE"/>
    <property type="match status" value="1"/>
</dbReference>
<sequence>MENLWAPWRMAYITPKDQQAKSDECIFCSKPAAHDDARNHIVYRGERCFMMLNLYPYNNGHLMIAPYRHVPSITELEAETLGELMAQAQLALRALRKLMAPDGFNLGINEGKVAGAGFADHMHLHVVPRWLGDTNFMPVIADVKVIPEHLDNVYRQLKETLATLQGT</sequence>
<evidence type="ECO:0000256" key="3">
    <source>
        <dbReference type="PIRSR" id="PIRSR639383-2"/>
    </source>
</evidence>
<dbReference type="GO" id="GO:0000166">
    <property type="term" value="F:nucleotide binding"/>
    <property type="evidence" value="ECO:0007669"/>
    <property type="project" value="UniProtKB-KW"/>
</dbReference>
<keyword evidence="1" id="KW-0547">Nucleotide-binding</keyword>
<dbReference type="InterPro" id="IPR011146">
    <property type="entry name" value="HIT-like"/>
</dbReference>
<dbReference type="InterPro" id="IPR036265">
    <property type="entry name" value="HIT-like_sf"/>
</dbReference>
<protein>
    <submittedName>
        <fullName evidence="6">HIT family hydrolase</fullName>
    </submittedName>
</protein>
<organism evidence="6 7">
    <name type="scientific">Thermogemmatispora tikiterensis</name>
    <dbReference type="NCBI Taxonomy" id="1825093"/>
    <lineage>
        <taxon>Bacteria</taxon>
        <taxon>Bacillati</taxon>
        <taxon>Chloroflexota</taxon>
        <taxon>Ktedonobacteria</taxon>
        <taxon>Thermogemmatisporales</taxon>
        <taxon>Thermogemmatisporaceae</taxon>
        <taxon>Thermogemmatispora</taxon>
    </lineage>
</organism>
<keyword evidence="7" id="KW-1185">Reference proteome</keyword>
<accession>A0A328VHI3</accession>
<feature type="active site" description="Tele-AMP-histidine intermediate" evidence="2">
    <location>
        <position position="123"/>
    </location>
</feature>
<evidence type="ECO:0000313" key="7">
    <source>
        <dbReference type="Proteomes" id="UP000248706"/>
    </source>
</evidence>
<gene>
    <name evidence="6" type="ORF">A4R35_17860</name>
</gene>
<dbReference type="GO" id="GO:0016787">
    <property type="term" value="F:hydrolase activity"/>
    <property type="evidence" value="ECO:0007669"/>
    <property type="project" value="UniProtKB-KW"/>
</dbReference>
<evidence type="ECO:0000313" key="6">
    <source>
        <dbReference type="EMBL" id="RAQ97408.1"/>
    </source>
</evidence>
<proteinExistence type="predicted"/>
<dbReference type="EMBL" id="MCIF01000002">
    <property type="protein sequence ID" value="RAQ97408.1"/>
    <property type="molecule type" value="Genomic_DNA"/>
</dbReference>
<dbReference type="InterPro" id="IPR039383">
    <property type="entry name" value="FHIT"/>
</dbReference>
<reference evidence="6 7" key="1">
    <citation type="submission" date="2016-08" db="EMBL/GenBank/DDBJ databases">
        <title>Analysis of Carbohydrate Active Enzymes in Thermogemmatispora T81 Reveals Carbohydrate Degradation Ability.</title>
        <authorList>
            <person name="Tomazini A."/>
            <person name="Lal S."/>
            <person name="Stott M."/>
            <person name="Henrissat B."/>
            <person name="Polikarpov I."/>
            <person name="Sparling R."/>
            <person name="Levin D.B."/>
        </authorList>
    </citation>
    <scope>NUCLEOTIDE SEQUENCE [LARGE SCALE GENOMIC DNA]</scope>
    <source>
        <strain evidence="6 7">T81</strain>
    </source>
</reference>